<comment type="similarity">
    <text evidence="1">Belongs to the carbon-nitrogen hydrolase superfamily. NIT1/NIT2 family.</text>
</comment>
<reference evidence="3 4" key="1">
    <citation type="journal article" date="2015" name="Genome Announc.">
        <title>Expanding the biotechnology potential of lactobacilli through comparative genomics of 213 strains and associated genera.</title>
        <authorList>
            <person name="Sun Z."/>
            <person name="Harris H.M."/>
            <person name="McCann A."/>
            <person name="Guo C."/>
            <person name="Argimon S."/>
            <person name="Zhang W."/>
            <person name="Yang X."/>
            <person name="Jeffery I.B."/>
            <person name="Cooney J.C."/>
            <person name="Kagawa T.F."/>
            <person name="Liu W."/>
            <person name="Song Y."/>
            <person name="Salvetti E."/>
            <person name="Wrobel A."/>
            <person name="Rasinkangas P."/>
            <person name="Parkhill J."/>
            <person name="Rea M.C."/>
            <person name="O'Sullivan O."/>
            <person name="Ritari J."/>
            <person name="Douillard F.P."/>
            <person name="Paul Ross R."/>
            <person name="Yang R."/>
            <person name="Briner A.E."/>
            <person name="Felis G.E."/>
            <person name="de Vos W.M."/>
            <person name="Barrangou R."/>
            <person name="Klaenhammer T.R."/>
            <person name="Caufield P.W."/>
            <person name="Cui Y."/>
            <person name="Zhang H."/>
            <person name="O'Toole P.W."/>
        </authorList>
    </citation>
    <scope>NUCLEOTIDE SEQUENCE [LARGE SCALE GENOMIC DNA]</scope>
    <source>
        <strain evidence="3 4">DSM 18793</strain>
    </source>
</reference>
<dbReference type="Gene3D" id="3.60.110.10">
    <property type="entry name" value="Carbon-nitrogen hydrolase"/>
    <property type="match status" value="1"/>
</dbReference>
<keyword evidence="4" id="KW-1185">Reference proteome</keyword>
<accession>A0A0R1UMV0</accession>
<dbReference type="InterPro" id="IPR036526">
    <property type="entry name" value="C-N_Hydrolase_sf"/>
</dbReference>
<evidence type="ECO:0000259" key="2">
    <source>
        <dbReference type="PROSITE" id="PS50263"/>
    </source>
</evidence>
<name>A0A0R1UMV0_9LACO</name>
<proteinExistence type="inferred from homology"/>
<dbReference type="Proteomes" id="UP000051084">
    <property type="component" value="Unassembled WGS sequence"/>
</dbReference>
<dbReference type="PANTHER" id="PTHR23088">
    <property type="entry name" value="NITRILASE-RELATED"/>
    <property type="match status" value="1"/>
</dbReference>
<evidence type="ECO:0000313" key="3">
    <source>
        <dbReference type="EMBL" id="KRL94593.1"/>
    </source>
</evidence>
<dbReference type="PATRIC" id="fig|1423742.4.peg.1376"/>
<dbReference type="RefSeq" id="WP_056995615.1">
    <property type="nucleotide sequence ID" value="NZ_AZGC01000033.1"/>
</dbReference>
<dbReference type="EMBL" id="AZGC01000033">
    <property type="protein sequence ID" value="KRL94593.1"/>
    <property type="molecule type" value="Genomic_DNA"/>
</dbReference>
<comment type="caution">
    <text evidence="3">The sequence shown here is derived from an EMBL/GenBank/DDBJ whole genome shotgun (WGS) entry which is preliminary data.</text>
</comment>
<dbReference type="Pfam" id="PF00795">
    <property type="entry name" value="CN_hydrolase"/>
    <property type="match status" value="1"/>
</dbReference>
<dbReference type="STRING" id="417373.GCA_001570685_00994"/>
<dbReference type="AlphaFoldDB" id="A0A0R1UMV0"/>
<dbReference type="PROSITE" id="PS50263">
    <property type="entry name" value="CN_HYDROLASE"/>
    <property type="match status" value="1"/>
</dbReference>
<sequence length="261" mass="28691">MKLTIALAQLSVAFAQPATNFARVAAAVETAALQGASVVVLPEMWNTGYALNQLATLADPAGQQTKQLLTTLARQHQLGIVGGSVATARHGEFFNTSYVVDDTGRVIGTYDKVHLFGLMKEDQYLSAGKTTNRFELQQVPSAGFICYDLRFPEWMRTLGTTGVDVMYFVAQWPATRIQQWRRLLQARAIENQCFVVGVNRVGDDPDNHYNGHSLVIDPLGEVIADAGEAEQVQIVTLDLAQLQTVRGPIPVFADRRPALYR</sequence>
<keyword evidence="3" id="KW-0378">Hydrolase</keyword>
<dbReference type="CDD" id="cd07583">
    <property type="entry name" value="nitrilase_5"/>
    <property type="match status" value="1"/>
</dbReference>
<dbReference type="InterPro" id="IPR003010">
    <property type="entry name" value="C-N_Hydrolase"/>
</dbReference>
<dbReference type="GO" id="GO:0016787">
    <property type="term" value="F:hydrolase activity"/>
    <property type="evidence" value="ECO:0007669"/>
    <property type="project" value="UniProtKB-KW"/>
</dbReference>
<feature type="domain" description="CN hydrolase" evidence="2">
    <location>
        <begin position="3"/>
        <end position="239"/>
    </location>
</feature>
<evidence type="ECO:0000256" key="1">
    <source>
        <dbReference type="ARBA" id="ARBA00010613"/>
    </source>
</evidence>
<protein>
    <submittedName>
        <fullName evidence="3">Carbon-nitrogen family hydrolase</fullName>
    </submittedName>
</protein>
<dbReference type="PANTHER" id="PTHR23088:SF27">
    <property type="entry name" value="DEAMINATED GLUTATHIONE AMIDASE"/>
    <property type="match status" value="1"/>
</dbReference>
<dbReference type="OrthoDB" id="9811121at2"/>
<evidence type="ECO:0000313" key="4">
    <source>
        <dbReference type="Proteomes" id="UP000051084"/>
    </source>
</evidence>
<gene>
    <name evidence="3" type="ORF">FC21_GL001327</name>
</gene>
<dbReference type="SUPFAM" id="SSF56317">
    <property type="entry name" value="Carbon-nitrogen hydrolase"/>
    <property type="match status" value="1"/>
</dbReference>
<organism evidence="3 4">
    <name type="scientific">Limosilactobacillus equigenerosi DSM 18793 = JCM 14505</name>
    <dbReference type="NCBI Taxonomy" id="1423742"/>
    <lineage>
        <taxon>Bacteria</taxon>
        <taxon>Bacillati</taxon>
        <taxon>Bacillota</taxon>
        <taxon>Bacilli</taxon>
        <taxon>Lactobacillales</taxon>
        <taxon>Lactobacillaceae</taxon>
        <taxon>Limosilactobacillus</taxon>
    </lineage>
</organism>